<keyword evidence="6" id="KW-1185">Reference proteome</keyword>
<sequence length="373" mass="41398">VEELSPFVQSLAKCPKHGLHNPLKNPSRYLLYGRICAAAAAALQQQQVFSFFTKCIQLTMPKSQQQAEGEVKVLRSFFENFSGDNVRFALKGHFVAGDREGQQTQSYRWPYGPVAIISPFNFPLEIPVMQMMGALFAGNKPVVKAESRQGLPLEQFFRFLHYCGMPLEDADLISARGPVMSELLRRSPIRLLQFTGSTSVARELSLLLQGRVRIEDGGFNFKVLGKDINPSEQQTLAYVAWQADEDAYALSGQKCSAQSLLFVHRNWVAAGLLELLAAAAARRSLQTLTICPLLSLNNQQMHRHVQALLSLKGACLLFGGYPLQQQQQQQQQHSVPPQFGLYAPTAVLLPLQTLAFDAAARKVALQEVFGPLQ</sequence>
<dbReference type="InterPro" id="IPR015590">
    <property type="entry name" value="Aldehyde_DH_dom"/>
</dbReference>
<feature type="non-terminal residue" evidence="5">
    <location>
        <position position="373"/>
    </location>
</feature>
<dbReference type="GO" id="GO:0004029">
    <property type="term" value="F:aldehyde dehydrogenase (NAD+) activity"/>
    <property type="evidence" value="ECO:0007669"/>
    <property type="project" value="InterPro"/>
</dbReference>
<protein>
    <submittedName>
        <fullName evidence="5">Aldehyde dehydrogenase, putative</fullName>
    </submittedName>
</protein>
<dbReference type="RefSeq" id="XP_013234284.1">
    <property type="nucleotide sequence ID" value="XM_013378830.1"/>
</dbReference>
<dbReference type="Proteomes" id="UP000030747">
    <property type="component" value="Unassembled WGS sequence"/>
</dbReference>
<feature type="domain" description="Aldehyde dehydrogenase" evidence="4">
    <location>
        <begin position="37"/>
        <end position="336"/>
    </location>
</feature>
<dbReference type="InterPro" id="IPR016160">
    <property type="entry name" value="Ald_DH_CS_CYS"/>
</dbReference>
<dbReference type="OrthoDB" id="440325at2759"/>
<evidence type="ECO:0000256" key="2">
    <source>
        <dbReference type="ARBA" id="ARBA00023002"/>
    </source>
</evidence>
<dbReference type="PANTHER" id="PTHR43521">
    <property type="entry name" value="ALPHA-AMINOADIPIC SEMIALDEHYDE DEHYDROGENASE"/>
    <property type="match status" value="1"/>
</dbReference>
<name>U6L4M0_EIMTE</name>
<dbReference type="InterPro" id="IPR044638">
    <property type="entry name" value="ALDH7A1-like"/>
</dbReference>
<dbReference type="InterPro" id="IPR016163">
    <property type="entry name" value="Ald_DH_C"/>
</dbReference>
<dbReference type="VEuPathDB" id="ToxoDB:ETH_00025210"/>
<dbReference type="GeneID" id="25254152"/>
<gene>
    <name evidence="5" type="ORF">ETH_00025210</name>
</gene>
<evidence type="ECO:0000259" key="4">
    <source>
        <dbReference type="Pfam" id="PF00171"/>
    </source>
</evidence>
<evidence type="ECO:0000256" key="1">
    <source>
        <dbReference type="ARBA" id="ARBA00009986"/>
    </source>
</evidence>
<dbReference type="AlphaFoldDB" id="U6L4M0"/>
<accession>U6L4M0</accession>
<reference evidence="5" key="2">
    <citation type="submission" date="2013-10" db="EMBL/GenBank/DDBJ databases">
        <authorList>
            <person name="Aslett M."/>
        </authorList>
    </citation>
    <scope>NUCLEOTIDE SEQUENCE [LARGE SCALE GENOMIC DNA]</scope>
    <source>
        <strain evidence="5">Houghton</strain>
    </source>
</reference>
<reference evidence="5" key="1">
    <citation type="submission" date="2013-10" db="EMBL/GenBank/DDBJ databases">
        <title>Genomic analysis of the causative agents of coccidiosis in chickens.</title>
        <authorList>
            <person name="Reid A.J."/>
            <person name="Blake D."/>
            <person name="Billington K."/>
            <person name="Browne H."/>
            <person name="Dunn M."/>
            <person name="Hung S."/>
            <person name="Kawahara F."/>
            <person name="Miranda-Saavedra D."/>
            <person name="Mourier T."/>
            <person name="Nagra H."/>
            <person name="Otto T.D."/>
            <person name="Rawlings N."/>
            <person name="Sanchez A."/>
            <person name="Sanders M."/>
            <person name="Subramaniam C."/>
            <person name="Tay Y."/>
            <person name="Dear P."/>
            <person name="Doerig C."/>
            <person name="Gruber A."/>
            <person name="Parkinson J."/>
            <person name="Shirley M."/>
            <person name="Wan K.L."/>
            <person name="Berriman M."/>
            <person name="Tomley F."/>
            <person name="Pain A."/>
        </authorList>
    </citation>
    <scope>NUCLEOTIDE SEQUENCE [LARGE SCALE GENOMIC DNA]</scope>
    <source>
        <strain evidence="5">Houghton</strain>
    </source>
</reference>
<dbReference type="InterPro" id="IPR016162">
    <property type="entry name" value="Ald_DH_N"/>
</dbReference>
<dbReference type="VEuPathDB" id="ToxoDB:ETH2_1527500"/>
<evidence type="ECO:0000256" key="3">
    <source>
        <dbReference type="ARBA" id="ARBA00023027"/>
    </source>
</evidence>
<comment type="similarity">
    <text evidence="1">Belongs to the aldehyde dehydrogenase family.</text>
</comment>
<keyword evidence="3" id="KW-0520">NAD</keyword>
<dbReference type="EMBL" id="HG675835">
    <property type="protein sequence ID" value="CDJ43534.1"/>
    <property type="molecule type" value="Genomic_DNA"/>
</dbReference>
<dbReference type="SUPFAM" id="SSF53720">
    <property type="entry name" value="ALDH-like"/>
    <property type="match status" value="1"/>
</dbReference>
<dbReference type="Gene3D" id="3.40.309.10">
    <property type="entry name" value="Aldehyde Dehydrogenase, Chain A, domain 2"/>
    <property type="match status" value="1"/>
</dbReference>
<keyword evidence="2" id="KW-0560">Oxidoreductase</keyword>
<dbReference type="PROSITE" id="PS00070">
    <property type="entry name" value="ALDEHYDE_DEHYDR_CYS"/>
    <property type="match status" value="1"/>
</dbReference>
<feature type="non-terminal residue" evidence="5">
    <location>
        <position position="1"/>
    </location>
</feature>
<dbReference type="Gene3D" id="3.40.605.10">
    <property type="entry name" value="Aldehyde Dehydrogenase, Chain A, domain 1"/>
    <property type="match status" value="1"/>
</dbReference>
<evidence type="ECO:0000313" key="6">
    <source>
        <dbReference type="Proteomes" id="UP000030747"/>
    </source>
</evidence>
<dbReference type="InterPro" id="IPR016161">
    <property type="entry name" value="Ald_DH/histidinol_DH"/>
</dbReference>
<proteinExistence type="inferred from homology"/>
<dbReference type="Pfam" id="PF00171">
    <property type="entry name" value="Aldedh"/>
    <property type="match status" value="1"/>
</dbReference>
<organism evidence="5 6">
    <name type="scientific">Eimeria tenella</name>
    <name type="common">Coccidian parasite</name>
    <dbReference type="NCBI Taxonomy" id="5802"/>
    <lineage>
        <taxon>Eukaryota</taxon>
        <taxon>Sar</taxon>
        <taxon>Alveolata</taxon>
        <taxon>Apicomplexa</taxon>
        <taxon>Conoidasida</taxon>
        <taxon>Coccidia</taxon>
        <taxon>Eucoccidiorida</taxon>
        <taxon>Eimeriorina</taxon>
        <taxon>Eimeriidae</taxon>
        <taxon>Eimeria</taxon>
    </lineage>
</organism>
<dbReference type="PANTHER" id="PTHR43521:SF7">
    <property type="entry name" value="DELTA-1-PYRROLINE-5-CARBOXYLATE DEHYDROGENASE 12A1, MITOCHONDRIAL"/>
    <property type="match status" value="1"/>
</dbReference>
<evidence type="ECO:0000313" key="5">
    <source>
        <dbReference type="EMBL" id="CDJ43534.1"/>
    </source>
</evidence>